<dbReference type="EMBL" id="CAJVQB010165060">
    <property type="protein sequence ID" value="CAG8856889.1"/>
    <property type="molecule type" value="Genomic_DNA"/>
</dbReference>
<feature type="non-terminal residue" evidence="2">
    <location>
        <position position="114"/>
    </location>
</feature>
<keyword evidence="3" id="KW-1185">Reference proteome</keyword>
<evidence type="ECO:0000313" key="3">
    <source>
        <dbReference type="Proteomes" id="UP000789901"/>
    </source>
</evidence>
<comment type="caution">
    <text evidence="2">The sequence shown here is derived from an EMBL/GenBank/DDBJ whole genome shotgun (WGS) entry which is preliminary data.</text>
</comment>
<dbReference type="Proteomes" id="UP000789901">
    <property type="component" value="Unassembled WGS sequence"/>
</dbReference>
<feature type="region of interest" description="Disordered" evidence="1">
    <location>
        <begin position="95"/>
        <end position="114"/>
    </location>
</feature>
<sequence length="114" mass="12964">PCKHQGAVAARYNIGLLNFLHSLTPDDCAQFAYITHGLTANNPSFYASLHIHTNDQLEYHKRNNNKFLNSISSVDNKTQESDKFNINQTQESEEFNMNQTQESEGFNVNQTTVL</sequence>
<evidence type="ECO:0000313" key="2">
    <source>
        <dbReference type="EMBL" id="CAG8856889.1"/>
    </source>
</evidence>
<organism evidence="2 3">
    <name type="scientific">Gigaspora margarita</name>
    <dbReference type="NCBI Taxonomy" id="4874"/>
    <lineage>
        <taxon>Eukaryota</taxon>
        <taxon>Fungi</taxon>
        <taxon>Fungi incertae sedis</taxon>
        <taxon>Mucoromycota</taxon>
        <taxon>Glomeromycotina</taxon>
        <taxon>Glomeromycetes</taxon>
        <taxon>Diversisporales</taxon>
        <taxon>Gigasporaceae</taxon>
        <taxon>Gigaspora</taxon>
    </lineage>
</organism>
<evidence type="ECO:0000256" key="1">
    <source>
        <dbReference type="SAM" id="MobiDB-lite"/>
    </source>
</evidence>
<proteinExistence type="predicted"/>
<gene>
    <name evidence="2" type="ORF">GMARGA_LOCUS45710</name>
</gene>
<name>A0ABN7XSK5_GIGMA</name>
<reference evidence="2 3" key="1">
    <citation type="submission" date="2021-06" db="EMBL/GenBank/DDBJ databases">
        <authorList>
            <person name="Kallberg Y."/>
            <person name="Tangrot J."/>
            <person name="Rosling A."/>
        </authorList>
    </citation>
    <scope>NUCLEOTIDE SEQUENCE [LARGE SCALE GENOMIC DNA]</scope>
    <source>
        <strain evidence="2 3">120-4 pot B 10/14</strain>
    </source>
</reference>
<feature type="non-terminal residue" evidence="2">
    <location>
        <position position="1"/>
    </location>
</feature>
<accession>A0ABN7XSK5</accession>
<protein>
    <submittedName>
        <fullName evidence="2">15560_t:CDS:1</fullName>
    </submittedName>
</protein>